<dbReference type="GO" id="GO:0048598">
    <property type="term" value="P:embryonic morphogenesis"/>
    <property type="evidence" value="ECO:0007669"/>
    <property type="project" value="UniProtKB-ARBA"/>
</dbReference>
<feature type="domain" description="C2H2-type" evidence="13">
    <location>
        <begin position="218"/>
        <end position="245"/>
    </location>
</feature>
<keyword evidence="4" id="KW-0677">Repeat</keyword>
<feature type="domain" description="C2H2-type" evidence="13">
    <location>
        <begin position="356"/>
        <end position="384"/>
    </location>
</feature>
<feature type="domain" description="C2H2-type" evidence="13">
    <location>
        <begin position="693"/>
        <end position="720"/>
    </location>
</feature>
<dbReference type="PANTHER" id="PTHR24379:SF121">
    <property type="entry name" value="C2H2-TYPE DOMAIN-CONTAINING PROTEIN"/>
    <property type="match status" value="1"/>
</dbReference>
<dbReference type="AlphaFoldDB" id="A0AAV8VTL1"/>
<gene>
    <name evidence="14" type="ORF">NQ315_005134</name>
</gene>
<evidence type="ECO:0000256" key="3">
    <source>
        <dbReference type="ARBA" id="ARBA00022723"/>
    </source>
</evidence>
<dbReference type="PROSITE" id="PS50157">
    <property type="entry name" value="ZINC_FINGER_C2H2_2"/>
    <property type="match status" value="13"/>
</dbReference>
<keyword evidence="15" id="KW-1185">Reference proteome</keyword>
<evidence type="ECO:0000256" key="12">
    <source>
        <dbReference type="SAM" id="MobiDB-lite"/>
    </source>
</evidence>
<dbReference type="SMART" id="SM00355">
    <property type="entry name" value="ZnF_C2H2"/>
    <property type="match status" value="16"/>
</dbReference>
<feature type="compositionally biased region" description="Basic and acidic residues" evidence="12">
    <location>
        <begin position="102"/>
        <end position="124"/>
    </location>
</feature>
<keyword evidence="7" id="KW-0805">Transcription regulation</keyword>
<dbReference type="FunFam" id="3.30.160.60:FF:000145">
    <property type="entry name" value="Zinc finger protein 574"/>
    <property type="match status" value="2"/>
</dbReference>
<dbReference type="EMBL" id="JANEYG010000031">
    <property type="protein sequence ID" value="KAJ8917687.1"/>
    <property type="molecule type" value="Genomic_DNA"/>
</dbReference>
<keyword evidence="9" id="KW-0804">Transcription</keyword>
<keyword evidence="10" id="KW-0539">Nucleus</keyword>
<dbReference type="Pfam" id="PF13912">
    <property type="entry name" value="zf-C2H2_6"/>
    <property type="match status" value="1"/>
</dbReference>
<proteinExistence type="inferred from homology"/>
<comment type="subcellular location">
    <subcellularLocation>
        <location evidence="1">Nucleus</location>
    </subcellularLocation>
</comment>
<feature type="domain" description="C2H2-type" evidence="13">
    <location>
        <begin position="721"/>
        <end position="748"/>
    </location>
</feature>
<accession>A0AAV8VTL1</accession>
<dbReference type="GO" id="GO:0008270">
    <property type="term" value="F:zinc ion binding"/>
    <property type="evidence" value="ECO:0007669"/>
    <property type="project" value="UniProtKB-KW"/>
</dbReference>
<dbReference type="FunFam" id="3.30.160.60:FF:000624">
    <property type="entry name" value="zinc finger protein 697"/>
    <property type="match status" value="1"/>
</dbReference>
<feature type="domain" description="C2H2-type" evidence="13">
    <location>
        <begin position="300"/>
        <end position="327"/>
    </location>
</feature>
<feature type="domain" description="C2H2-type" evidence="13">
    <location>
        <begin position="563"/>
        <end position="590"/>
    </location>
</feature>
<evidence type="ECO:0000259" key="13">
    <source>
        <dbReference type="PROSITE" id="PS50157"/>
    </source>
</evidence>
<evidence type="ECO:0000313" key="15">
    <source>
        <dbReference type="Proteomes" id="UP001159042"/>
    </source>
</evidence>
<dbReference type="SUPFAM" id="SSF57667">
    <property type="entry name" value="beta-beta-alpha zinc fingers"/>
    <property type="match status" value="8"/>
</dbReference>
<feature type="domain" description="C2H2-type" evidence="13">
    <location>
        <begin position="328"/>
        <end position="355"/>
    </location>
</feature>
<evidence type="ECO:0000256" key="2">
    <source>
        <dbReference type="ARBA" id="ARBA00006991"/>
    </source>
</evidence>
<dbReference type="PROSITE" id="PS00028">
    <property type="entry name" value="ZINC_FINGER_C2H2_1"/>
    <property type="match status" value="15"/>
</dbReference>
<dbReference type="InterPro" id="IPR013087">
    <property type="entry name" value="Znf_C2H2_type"/>
</dbReference>
<feature type="domain" description="C2H2-type" evidence="13">
    <location>
        <begin position="159"/>
        <end position="187"/>
    </location>
</feature>
<dbReference type="Pfam" id="PF12874">
    <property type="entry name" value="zf-met"/>
    <property type="match status" value="1"/>
</dbReference>
<feature type="non-terminal residue" evidence="14">
    <location>
        <position position="811"/>
    </location>
</feature>
<dbReference type="Proteomes" id="UP001159042">
    <property type="component" value="Unassembled WGS sequence"/>
</dbReference>
<evidence type="ECO:0000256" key="6">
    <source>
        <dbReference type="ARBA" id="ARBA00022833"/>
    </source>
</evidence>
<feature type="domain" description="C2H2-type" evidence="13">
    <location>
        <begin position="131"/>
        <end position="158"/>
    </location>
</feature>
<dbReference type="InterPro" id="IPR036236">
    <property type="entry name" value="Znf_C2H2_sf"/>
</dbReference>
<evidence type="ECO:0000256" key="5">
    <source>
        <dbReference type="ARBA" id="ARBA00022771"/>
    </source>
</evidence>
<evidence type="ECO:0000256" key="11">
    <source>
        <dbReference type="PROSITE-ProRule" id="PRU00042"/>
    </source>
</evidence>
<evidence type="ECO:0000256" key="1">
    <source>
        <dbReference type="ARBA" id="ARBA00004123"/>
    </source>
</evidence>
<dbReference type="FunFam" id="3.30.160.60:FF:000100">
    <property type="entry name" value="Zinc finger 45-like"/>
    <property type="match status" value="1"/>
</dbReference>
<dbReference type="GO" id="GO:0005634">
    <property type="term" value="C:nucleus"/>
    <property type="evidence" value="ECO:0007669"/>
    <property type="project" value="UniProtKB-SubCell"/>
</dbReference>
<reference evidence="14 15" key="1">
    <citation type="journal article" date="2023" name="Insect Mol. Biol.">
        <title>Genome sequencing provides insights into the evolution of gene families encoding plant cell wall-degrading enzymes in longhorned beetles.</title>
        <authorList>
            <person name="Shin N.R."/>
            <person name="Okamura Y."/>
            <person name="Kirsch R."/>
            <person name="Pauchet Y."/>
        </authorList>
    </citation>
    <scope>NUCLEOTIDE SEQUENCE [LARGE SCALE GENOMIC DNA]</scope>
    <source>
        <strain evidence="14">EAD_L_NR</strain>
    </source>
</reference>
<keyword evidence="3" id="KW-0479">Metal-binding</keyword>
<dbReference type="FunFam" id="3.30.160.60:FF:000075">
    <property type="entry name" value="Putative zinc finger protein 536"/>
    <property type="match status" value="1"/>
</dbReference>
<feature type="domain" description="C2H2-type" evidence="13">
    <location>
        <begin position="390"/>
        <end position="418"/>
    </location>
</feature>
<evidence type="ECO:0000256" key="7">
    <source>
        <dbReference type="ARBA" id="ARBA00023015"/>
    </source>
</evidence>
<feature type="domain" description="C2H2-type" evidence="13">
    <location>
        <begin position="507"/>
        <end position="534"/>
    </location>
</feature>
<protein>
    <recommendedName>
        <fullName evidence="13">C2H2-type domain-containing protein</fullName>
    </recommendedName>
</protein>
<comment type="caution">
    <text evidence="14">The sequence shown here is derived from an EMBL/GenBank/DDBJ whole genome shotgun (WGS) entry which is preliminary data.</text>
</comment>
<keyword evidence="8" id="KW-0238">DNA-binding</keyword>
<keyword evidence="6" id="KW-0862">Zinc</keyword>
<dbReference type="PANTHER" id="PTHR24379">
    <property type="entry name" value="KRAB AND ZINC FINGER DOMAIN-CONTAINING"/>
    <property type="match status" value="1"/>
</dbReference>
<dbReference type="Pfam" id="PF00096">
    <property type="entry name" value="zf-C2H2"/>
    <property type="match status" value="5"/>
</dbReference>
<feature type="domain" description="C2H2-type" evidence="13">
    <location>
        <begin position="535"/>
        <end position="562"/>
    </location>
</feature>
<dbReference type="GO" id="GO:0003677">
    <property type="term" value="F:DNA binding"/>
    <property type="evidence" value="ECO:0007669"/>
    <property type="project" value="UniProtKB-KW"/>
</dbReference>
<feature type="domain" description="C2H2-type" evidence="13">
    <location>
        <begin position="665"/>
        <end position="692"/>
    </location>
</feature>
<evidence type="ECO:0000313" key="14">
    <source>
        <dbReference type="EMBL" id="KAJ8917687.1"/>
    </source>
</evidence>
<evidence type="ECO:0000256" key="4">
    <source>
        <dbReference type="ARBA" id="ARBA00022737"/>
    </source>
</evidence>
<organism evidence="14 15">
    <name type="scientific">Exocentrus adspersus</name>
    <dbReference type="NCBI Taxonomy" id="1586481"/>
    <lineage>
        <taxon>Eukaryota</taxon>
        <taxon>Metazoa</taxon>
        <taxon>Ecdysozoa</taxon>
        <taxon>Arthropoda</taxon>
        <taxon>Hexapoda</taxon>
        <taxon>Insecta</taxon>
        <taxon>Pterygota</taxon>
        <taxon>Neoptera</taxon>
        <taxon>Endopterygota</taxon>
        <taxon>Coleoptera</taxon>
        <taxon>Polyphaga</taxon>
        <taxon>Cucujiformia</taxon>
        <taxon>Chrysomeloidea</taxon>
        <taxon>Cerambycidae</taxon>
        <taxon>Lamiinae</taxon>
        <taxon>Acanthocinini</taxon>
        <taxon>Exocentrus</taxon>
    </lineage>
</organism>
<name>A0AAV8VTL1_9CUCU</name>
<evidence type="ECO:0000256" key="9">
    <source>
        <dbReference type="ARBA" id="ARBA00023163"/>
    </source>
</evidence>
<feature type="region of interest" description="Disordered" evidence="12">
    <location>
        <begin position="101"/>
        <end position="124"/>
    </location>
</feature>
<comment type="similarity">
    <text evidence="2">Belongs to the krueppel C2H2-type zinc-finger protein family.</text>
</comment>
<dbReference type="Gene3D" id="3.30.160.60">
    <property type="entry name" value="Classic Zinc Finger"/>
    <property type="match status" value="11"/>
</dbReference>
<sequence length="811" mass="94343">MLTLTNNQLIASNNDREDLATFVAIPANSLKHPSEYTDLRVVENIVLKQLPDGSILYLTETGKQQVAEETYVTDTVPLKLINDQPEKEIARNRTILLHPPMRKQDKDKLPTRPTNKEKPIRVEPKPEHSQYKCIKCDNSFDTIEQYHNHMRWHKCQKKFRCEKCPMGYNVENNLKIHTTLMHSEGNTTKCPVCHITLTFQRMASLKSHLLLHHTEEFYTCDDCEGEYDKEEDFIKHMEAHCSKKIKYPRPLTCPYCKLEFDDVKEFRTHVTDHMKLRKTVLKNRRQRKSGTGGKKEESNHVCVICNKSFIKNSLLERHLRIHSGEKPYKCQYCDRSFTQKGTLQIHLSRHAGVKPFACTLCPARFNQKGNLGVHVQKTHTFPAEKDQKMFKCSQCACIFKKIATLNGHVTKAHLNSKDTSQLDDNLIEDVISKLKELEQQTSGNVTAKFPAKNKENKPKEHVVIENKGVEVPDFDKGNFIHLTESANDGTVRRYLVRQMKVDDIRWYFCNYCSKQFKKPSDLIRHMRVHTKEKPFKCEQCNAEFTLKTTLLSHVKTHTNKMDYTCKICNSSFISLRVLNAHLRKHDFESLPKWQCITCGYLFNQSEEGVEHREKMGRDKPHVVQPFRNTIMKQPLYQTTYGFLTFKPPKHPVPNTGSESPTLRPFHCAICDARFTKRINLKRHVLFHNSDRNFKCNLCPKTFITSYGLKEHLNYHNNVKNYACKQCDKKFVTATLLKRHVIIHNNHKPYQCPYCTKKFKTLLLCRIHINRVHMKEVIKKVESENLVVGLQPRAGQNNAGMVSVASEINVLQ</sequence>
<evidence type="ECO:0000256" key="8">
    <source>
        <dbReference type="ARBA" id="ARBA00023125"/>
    </source>
</evidence>
<evidence type="ECO:0000256" key="10">
    <source>
        <dbReference type="ARBA" id="ARBA00023242"/>
    </source>
</evidence>
<keyword evidence="5 11" id="KW-0863">Zinc-finger</keyword>